<comment type="caution">
    <text evidence="1">The sequence shown here is derived from an EMBL/GenBank/DDBJ whole genome shotgun (WGS) entry which is preliminary data.</text>
</comment>
<feature type="non-terminal residue" evidence="1">
    <location>
        <position position="129"/>
    </location>
</feature>
<evidence type="ECO:0000313" key="1">
    <source>
        <dbReference type="EMBL" id="KAL0564169.1"/>
    </source>
</evidence>
<reference evidence="1 2" key="1">
    <citation type="submission" date="2024-02" db="EMBL/GenBank/DDBJ databases">
        <title>A draft genome for the cacao thread blight pathogen Marasmius crinis-equi.</title>
        <authorList>
            <person name="Cohen S.P."/>
            <person name="Baruah I.K."/>
            <person name="Amoako-Attah I."/>
            <person name="Bukari Y."/>
            <person name="Meinhardt L.W."/>
            <person name="Bailey B.A."/>
        </authorList>
    </citation>
    <scope>NUCLEOTIDE SEQUENCE [LARGE SCALE GENOMIC DNA]</scope>
    <source>
        <strain evidence="1 2">GH-76</strain>
    </source>
</reference>
<protein>
    <submittedName>
        <fullName evidence="1">Uncharacterized protein</fullName>
    </submittedName>
</protein>
<name>A0ABR3EMQ8_9AGAR</name>
<organism evidence="1 2">
    <name type="scientific">Marasmius crinis-equi</name>
    <dbReference type="NCBI Taxonomy" id="585013"/>
    <lineage>
        <taxon>Eukaryota</taxon>
        <taxon>Fungi</taxon>
        <taxon>Dikarya</taxon>
        <taxon>Basidiomycota</taxon>
        <taxon>Agaricomycotina</taxon>
        <taxon>Agaricomycetes</taxon>
        <taxon>Agaricomycetidae</taxon>
        <taxon>Agaricales</taxon>
        <taxon>Marasmiineae</taxon>
        <taxon>Marasmiaceae</taxon>
        <taxon>Marasmius</taxon>
    </lineage>
</organism>
<keyword evidence="2" id="KW-1185">Reference proteome</keyword>
<accession>A0ABR3EMQ8</accession>
<dbReference type="EMBL" id="JBAHYK010002946">
    <property type="protein sequence ID" value="KAL0564169.1"/>
    <property type="molecule type" value="Genomic_DNA"/>
</dbReference>
<gene>
    <name evidence="1" type="ORF">V5O48_017885</name>
</gene>
<evidence type="ECO:0000313" key="2">
    <source>
        <dbReference type="Proteomes" id="UP001465976"/>
    </source>
</evidence>
<sequence>MDQHEMPRVSIVQEIMWELFEINFRFELISLHRICHTTGASKGEREDEVLNLFGHFRSSLIPEHLAWGREGFAHENINERRTALLGLYTVMEGWTGGCYALTRPLVEGSRCLRTWEQEVVSEDDLYKYE</sequence>
<dbReference type="Proteomes" id="UP001465976">
    <property type="component" value="Unassembled WGS sequence"/>
</dbReference>
<proteinExistence type="predicted"/>